<dbReference type="Proteomes" id="UP001230504">
    <property type="component" value="Unassembled WGS sequence"/>
</dbReference>
<organism evidence="3 4">
    <name type="scientific">Colletotrichum navitas</name>
    <dbReference type="NCBI Taxonomy" id="681940"/>
    <lineage>
        <taxon>Eukaryota</taxon>
        <taxon>Fungi</taxon>
        <taxon>Dikarya</taxon>
        <taxon>Ascomycota</taxon>
        <taxon>Pezizomycotina</taxon>
        <taxon>Sordariomycetes</taxon>
        <taxon>Hypocreomycetidae</taxon>
        <taxon>Glomerellales</taxon>
        <taxon>Glomerellaceae</taxon>
        <taxon>Colletotrichum</taxon>
        <taxon>Colletotrichum graminicola species complex</taxon>
    </lineage>
</organism>
<dbReference type="RefSeq" id="XP_060413690.1">
    <property type="nucleotide sequence ID" value="XM_060551628.1"/>
</dbReference>
<comment type="caution">
    <text evidence="3">The sequence shown here is derived from an EMBL/GenBank/DDBJ whole genome shotgun (WGS) entry which is preliminary data.</text>
</comment>
<keyword evidence="2" id="KW-0472">Membrane</keyword>
<evidence type="ECO:0000313" key="4">
    <source>
        <dbReference type="Proteomes" id="UP001230504"/>
    </source>
</evidence>
<evidence type="ECO:0000313" key="3">
    <source>
        <dbReference type="EMBL" id="KAK1590192.1"/>
    </source>
</evidence>
<keyword evidence="4" id="KW-1185">Reference proteome</keyword>
<name>A0AAD8V4A3_9PEZI</name>
<sequence length="158" mass="17580">MPSNQSLGRLPEMPSNSYAPVVGADYSHRHCQRFVVLPAYLFVMHVCIIVVFSYSFVALERSLKANACPIHGYFCVFAADSEPNNQAVEQATERSPMTELQEPHHLINLITVQPTTATAEPKPLRFSTSPPAPGRRKAHPSSANNIHSQISLVQWQTR</sequence>
<accession>A0AAD8V4A3</accession>
<reference evidence="3" key="1">
    <citation type="submission" date="2021-06" db="EMBL/GenBank/DDBJ databases">
        <title>Comparative genomics, transcriptomics and evolutionary studies reveal genomic signatures of adaptation to plant cell wall in hemibiotrophic fungi.</title>
        <authorList>
            <consortium name="DOE Joint Genome Institute"/>
            <person name="Baroncelli R."/>
            <person name="Diaz J.F."/>
            <person name="Benocci T."/>
            <person name="Peng M."/>
            <person name="Battaglia E."/>
            <person name="Haridas S."/>
            <person name="Andreopoulos W."/>
            <person name="Labutti K."/>
            <person name="Pangilinan J."/>
            <person name="Floch G.L."/>
            <person name="Makela M.R."/>
            <person name="Henrissat B."/>
            <person name="Grigoriev I.V."/>
            <person name="Crouch J.A."/>
            <person name="De Vries R.P."/>
            <person name="Sukno S.A."/>
            <person name="Thon M.R."/>
        </authorList>
    </citation>
    <scope>NUCLEOTIDE SEQUENCE</scope>
    <source>
        <strain evidence="3">CBS 125086</strain>
    </source>
</reference>
<dbReference type="GeneID" id="85435868"/>
<keyword evidence="2" id="KW-0812">Transmembrane</keyword>
<evidence type="ECO:0000256" key="1">
    <source>
        <dbReference type="SAM" id="MobiDB-lite"/>
    </source>
</evidence>
<feature type="region of interest" description="Disordered" evidence="1">
    <location>
        <begin position="116"/>
        <end position="143"/>
    </location>
</feature>
<keyword evidence="2" id="KW-1133">Transmembrane helix</keyword>
<dbReference type="EMBL" id="JAHLJV010000033">
    <property type="protein sequence ID" value="KAK1590192.1"/>
    <property type="molecule type" value="Genomic_DNA"/>
</dbReference>
<evidence type="ECO:0000256" key="2">
    <source>
        <dbReference type="SAM" id="Phobius"/>
    </source>
</evidence>
<proteinExistence type="predicted"/>
<gene>
    <name evidence="3" type="ORF">LY79DRAFT_224272</name>
</gene>
<feature type="transmembrane region" description="Helical" evidence="2">
    <location>
        <begin position="35"/>
        <end position="57"/>
    </location>
</feature>
<protein>
    <submittedName>
        <fullName evidence="3">Uncharacterized protein</fullName>
    </submittedName>
</protein>
<dbReference type="AlphaFoldDB" id="A0AAD8V4A3"/>